<dbReference type="Gramene" id="LPERR08G07420.1">
    <property type="protein sequence ID" value="LPERR08G07420.1"/>
    <property type="gene ID" value="LPERR08G07420"/>
</dbReference>
<sequence>MTTSVLGSGGRQAQAEVLAGVGDPSAEDALVDAVDVRRQWLPHHEEPATAGDVRRTSRECASAKTLNFSATDKLLTI</sequence>
<name>A0A0D9X628_9ORYZ</name>
<dbReference type="EnsemblPlants" id="LPERR08G07420.1">
    <property type="protein sequence ID" value="LPERR08G07420.1"/>
    <property type="gene ID" value="LPERR08G07420"/>
</dbReference>
<keyword evidence="2" id="KW-1185">Reference proteome</keyword>
<dbReference type="Proteomes" id="UP000032180">
    <property type="component" value="Chromosome 8"/>
</dbReference>
<reference evidence="1 2" key="1">
    <citation type="submission" date="2012-08" db="EMBL/GenBank/DDBJ databases">
        <title>Oryza genome evolution.</title>
        <authorList>
            <person name="Wing R.A."/>
        </authorList>
    </citation>
    <scope>NUCLEOTIDE SEQUENCE</scope>
</reference>
<dbReference type="HOGENOM" id="CLU_2641686_0_0_1"/>
<evidence type="ECO:0000313" key="1">
    <source>
        <dbReference type="EnsemblPlants" id="LPERR08G07420.1"/>
    </source>
</evidence>
<dbReference type="AlphaFoldDB" id="A0A0D9X628"/>
<reference evidence="2" key="2">
    <citation type="submission" date="2013-12" db="EMBL/GenBank/DDBJ databases">
        <authorList>
            <person name="Yu Y."/>
            <person name="Lee S."/>
            <person name="de Baynast K."/>
            <person name="Wissotski M."/>
            <person name="Liu L."/>
            <person name="Talag J."/>
            <person name="Goicoechea J."/>
            <person name="Angelova A."/>
            <person name="Jetty R."/>
            <person name="Kudrna D."/>
            <person name="Golser W."/>
            <person name="Rivera L."/>
            <person name="Zhang J."/>
            <person name="Wing R."/>
        </authorList>
    </citation>
    <scope>NUCLEOTIDE SEQUENCE</scope>
</reference>
<protein>
    <submittedName>
        <fullName evidence="1">Uncharacterized protein</fullName>
    </submittedName>
</protein>
<accession>A0A0D9X628</accession>
<evidence type="ECO:0000313" key="2">
    <source>
        <dbReference type="Proteomes" id="UP000032180"/>
    </source>
</evidence>
<organism evidence="1 2">
    <name type="scientific">Leersia perrieri</name>
    <dbReference type="NCBI Taxonomy" id="77586"/>
    <lineage>
        <taxon>Eukaryota</taxon>
        <taxon>Viridiplantae</taxon>
        <taxon>Streptophyta</taxon>
        <taxon>Embryophyta</taxon>
        <taxon>Tracheophyta</taxon>
        <taxon>Spermatophyta</taxon>
        <taxon>Magnoliopsida</taxon>
        <taxon>Liliopsida</taxon>
        <taxon>Poales</taxon>
        <taxon>Poaceae</taxon>
        <taxon>BOP clade</taxon>
        <taxon>Oryzoideae</taxon>
        <taxon>Oryzeae</taxon>
        <taxon>Oryzinae</taxon>
        <taxon>Leersia</taxon>
    </lineage>
</organism>
<reference evidence="1" key="3">
    <citation type="submission" date="2015-04" db="UniProtKB">
        <authorList>
            <consortium name="EnsemblPlants"/>
        </authorList>
    </citation>
    <scope>IDENTIFICATION</scope>
</reference>
<proteinExistence type="predicted"/>